<dbReference type="Proteomes" id="UP000677054">
    <property type="component" value="Unassembled WGS sequence"/>
</dbReference>
<proteinExistence type="predicted"/>
<evidence type="ECO:0000313" key="2">
    <source>
        <dbReference type="Proteomes" id="UP000677054"/>
    </source>
</evidence>
<protein>
    <submittedName>
        <fullName evidence="1">Uncharacterized protein</fullName>
    </submittedName>
</protein>
<dbReference type="AlphaFoldDB" id="A0A7R9A732"/>
<evidence type="ECO:0000313" key="1">
    <source>
        <dbReference type="EMBL" id="CAD7246647.1"/>
    </source>
</evidence>
<dbReference type="EMBL" id="CAJPEV010001196">
    <property type="protein sequence ID" value="CAG0891302.1"/>
    <property type="molecule type" value="Genomic_DNA"/>
</dbReference>
<reference evidence="1" key="1">
    <citation type="submission" date="2020-11" db="EMBL/GenBank/DDBJ databases">
        <authorList>
            <person name="Tran Van P."/>
        </authorList>
    </citation>
    <scope>NUCLEOTIDE SEQUENCE</scope>
</reference>
<name>A0A7R9A732_9CRUS</name>
<gene>
    <name evidence="1" type="ORF">DSTB1V02_LOCUS6494</name>
</gene>
<dbReference type="EMBL" id="LR900713">
    <property type="protein sequence ID" value="CAD7246647.1"/>
    <property type="molecule type" value="Genomic_DNA"/>
</dbReference>
<sequence length="193" mass="22207">MESFPHFTLVEDKLKTKVFVSVLDSVSPNRIPKTETLAKQPRRKPKLEFARAWLMNFLTPHGQHSPCPTKKIHVHGFTIKQLYRLMQESCVAKGCLKENLLKYVRFTSLVKDMNISIPKPDAFLSCGTCTQIKKQWRALTGEARRELERIGERHLKMAECYFILTFVGVMVYTGKGILEFAYVDMGQCPHDSN</sequence>
<organism evidence="1">
    <name type="scientific">Darwinula stevensoni</name>
    <dbReference type="NCBI Taxonomy" id="69355"/>
    <lineage>
        <taxon>Eukaryota</taxon>
        <taxon>Metazoa</taxon>
        <taxon>Ecdysozoa</taxon>
        <taxon>Arthropoda</taxon>
        <taxon>Crustacea</taxon>
        <taxon>Oligostraca</taxon>
        <taxon>Ostracoda</taxon>
        <taxon>Podocopa</taxon>
        <taxon>Podocopida</taxon>
        <taxon>Darwinulocopina</taxon>
        <taxon>Darwinuloidea</taxon>
        <taxon>Darwinulidae</taxon>
        <taxon>Darwinula</taxon>
    </lineage>
</organism>
<accession>A0A7R9A732</accession>
<keyword evidence="2" id="KW-1185">Reference proteome</keyword>